<keyword evidence="5" id="KW-0813">Transport</keyword>
<dbReference type="Pfam" id="PF00400">
    <property type="entry name" value="WD40"/>
    <property type="match status" value="5"/>
</dbReference>
<dbReference type="InterPro" id="IPR037363">
    <property type="entry name" value="Sec13/Seh1_fam"/>
</dbReference>
<keyword evidence="6 14" id="KW-0853">WD repeat</keyword>
<comment type="subcellular location">
    <subcellularLocation>
        <location evidence="1">Lysosome</location>
    </subcellularLocation>
    <subcellularLocation>
        <location evidence="2">Nucleus</location>
        <location evidence="2">Nuclear pore complex</location>
    </subcellularLocation>
</comment>
<dbReference type="SUPFAM" id="SSF50978">
    <property type="entry name" value="WD40 repeat-like"/>
    <property type="match status" value="1"/>
</dbReference>
<dbReference type="EMBL" id="KL363251">
    <property type="protein sequence ID" value="KFD50592.1"/>
    <property type="molecule type" value="Genomic_DNA"/>
</dbReference>
<dbReference type="GO" id="GO:0031080">
    <property type="term" value="C:nuclear pore outer ring"/>
    <property type="evidence" value="ECO:0007669"/>
    <property type="project" value="TreeGrafter"/>
</dbReference>
<dbReference type="AlphaFoldDB" id="A0A085M046"/>
<keyword evidence="12" id="KW-0458">Lysosome</keyword>
<keyword evidence="7" id="KW-0677">Repeat</keyword>
<feature type="repeat" description="WD" evidence="14">
    <location>
        <begin position="218"/>
        <end position="253"/>
    </location>
</feature>
<evidence type="ECO:0000256" key="2">
    <source>
        <dbReference type="ARBA" id="ARBA00004567"/>
    </source>
</evidence>
<dbReference type="GO" id="GO:0006606">
    <property type="term" value="P:protein import into nucleus"/>
    <property type="evidence" value="ECO:0007669"/>
    <property type="project" value="TreeGrafter"/>
</dbReference>
<evidence type="ECO:0000313" key="15">
    <source>
        <dbReference type="EMBL" id="KFD50592.1"/>
    </source>
</evidence>
<keyword evidence="10" id="KW-0811">Translocation</keyword>
<dbReference type="PROSITE" id="PS50294">
    <property type="entry name" value="WD_REPEATS_REGION"/>
    <property type="match status" value="1"/>
</dbReference>
<gene>
    <name evidence="15" type="ORF">M513_08541</name>
</gene>
<keyword evidence="9" id="KW-0653">Protein transport</keyword>
<dbReference type="Gene3D" id="2.130.10.10">
    <property type="entry name" value="YVTN repeat-like/Quinoprotein amine dehydrogenase"/>
    <property type="match status" value="1"/>
</dbReference>
<protein>
    <recommendedName>
        <fullName evidence="4">Protein SEC13 homolog</fullName>
    </recommendedName>
</protein>
<keyword evidence="8" id="KW-0509">mRNA transport</keyword>
<feature type="repeat" description="WD" evidence="14">
    <location>
        <begin position="54"/>
        <end position="88"/>
    </location>
</feature>
<dbReference type="InterPro" id="IPR001680">
    <property type="entry name" value="WD40_rpt"/>
</dbReference>
<evidence type="ECO:0000313" key="16">
    <source>
        <dbReference type="Proteomes" id="UP000030764"/>
    </source>
</evidence>
<sequence length="324" mass="36120">MVSVLNRIETGHQDFIHDAKTDFFGTRLATCSSDRTVKVYDLKPAGQHVPIAKLTDHEGPVWQLSWSHPLYGSLLASCSYDRKVIVWKETEGKWSKAVELRYHEASGSLLPPFFVNSVAWSPKEFGFKLAFGSADGSISVVTFESNLESWTQTKILNAHSHGCNAISWAPAAESSCVCDSEGLPKTNVRMLASGGCDGLVKVWRSEAEDGDWKEQAGLKGHRDWIRDVEWNPSVTSDHRIASCSQDRTVVIWSCSDILSNKWTNEVLPIFEDIVWSVSWSLCGTFLATGFGDNQVSIWQQSPENAWVLVSEEKRKQKIPGGGRR</sequence>
<dbReference type="GO" id="GO:0030127">
    <property type="term" value="C:COPII vesicle coat"/>
    <property type="evidence" value="ECO:0007669"/>
    <property type="project" value="TreeGrafter"/>
</dbReference>
<evidence type="ECO:0000256" key="3">
    <source>
        <dbReference type="ARBA" id="ARBA00010102"/>
    </source>
</evidence>
<evidence type="ECO:0000256" key="14">
    <source>
        <dbReference type="PROSITE-ProRule" id="PRU00221"/>
    </source>
</evidence>
<evidence type="ECO:0000256" key="7">
    <source>
        <dbReference type="ARBA" id="ARBA00022737"/>
    </source>
</evidence>
<evidence type="ECO:0000256" key="4">
    <source>
        <dbReference type="ARBA" id="ARBA00019195"/>
    </source>
</evidence>
<dbReference type="SMART" id="SM00320">
    <property type="entry name" value="WD40"/>
    <property type="match status" value="6"/>
</dbReference>
<keyword evidence="16" id="KW-1185">Reference proteome</keyword>
<dbReference type="GO" id="GO:0005198">
    <property type="term" value="F:structural molecule activity"/>
    <property type="evidence" value="ECO:0007669"/>
    <property type="project" value="InterPro"/>
</dbReference>
<keyword evidence="11" id="KW-0906">Nuclear pore complex</keyword>
<organism evidence="15 16">
    <name type="scientific">Trichuris suis</name>
    <name type="common">pig whipworm</name>
    <dbReference type="NCBI Taxonomy" id="68888"/>
    <lineage>
        <taxon>Eukaryota</taxon>
        <taxon>Metazoa</taxon>
        <taxon>Ecdysozoa</taxon>
        <taxon>Nematoda</taxon>
        <taxon>Enoplea</taxon>
        <taxon>Dorylaimia</taxon>
        <taxon>Trichinellida</taxon>
        <taxon>Trichuridae</taxon>
        <taxon>Trichuris</taxon>
    </lineage>
</organism>
<dbReference type="Proteomes" id="UP000030764">
    <property type="component" value="Unassembled WGS sequence"/>
</dbReference>
<dbReference type="PANTHER" id="PTHR11024">
    <property type="entry name" value="NUCLEAR PORE COMPLEX PROTEIN SEC13 / SEH1 FAMILY MEMBER"/>
    <property type="match status" value="1"/>
</dbReference>
<name>A0A085M046_9BILA</name>
<evidence type="ECO:0000256" key="8">
    <source>
        <dbReference type="ARBA" id="ARBA00022816"/>
    </source>
</evidence>
<keyword evidence="13" id="KW-0539">Nucleus</keyword>
<evidence type="ECO:0000256" key="9">
    <source>
        <dbReference type="ARBA" id="ARBA00022927"/>
    </source>
</evidence>
<evidence type="ECO:0000256" key="12">
    <source>
        <dbReference type="ARBA" id="ARBA00023228"/>
    </source>
</evidence>
<comment type="similarity">
    <text evidence="3">Belongs to the WD repeat SEC13 family.</text>
</comment>
<dbReference type="GO" id="GO:0090114">
    <property type="term" value="P:COPII-coated vesicle budding"/>
    <property type="evidence" value="ECO:0007669"/>
    <property type="project" value="TreeGrafter"/>
</dbReference>
<evidence type="ECO:0000256" key="11">
    <source>
        <dbReference type="ARBA" id="ARBA00023132"/>
    </source>
</evidence>
<evidence type="ECO:0000256" key="6">
    <source>
        <dbReference type="ARBA" id="ARBA00022574"/>
    </source>
</evidence>
<dbReference type="GO" id="GO:0032527">
    <property type="term" value="P:protein exit from endoplasmic reticulum"/>
    <property type="evidence" value="ECO:0007669"/>
    <property type="project" value="TreeGrafter"/>
</dbReference>
<proteinExistence type="inferred from homology"/>
<dbReference type="InterPro" id="IPR036322">
    <property type="entry name" value="WD40_repeat_dom_sf"/>
</dbReference>
<dbReference type="GO" id="GO:0032008">
    <property type="term" value="P:positive regulation of TOR signaling"/>
    <property type="evidence" value="ECO:0007669"/>
    <property type="project" value="TreeGrafter"/>
</dbReference>
<evidence type="ECO:0000256" key="13">
    <source>
        <dbReference type="ARBA" id="ARBA00023242"/>
    </source>
</evidence>
<evidence type="ECO:0000256" key="1">
    <source>
        <dbReference type="ARBA" id="ARBA00004371"/>
    </source>
</evidence>
<dbReference type="PANTHER" id="PTHR11024:SF2">
    <property type="entry name" value="PROTEIN SEC13 HOMOLOG"/>
    <property type="match status" value="1"/>
</dbReference>
<dbReference type="InterPro" id="IPR015943">
    <property type="entry name" value="WD40/YVTN_repeat-like_dom_sf"/>
</dbReference>
<dbReference type="GO" id="GO:0051028">
    <property type="term" value="P:mRNA transport"/>
    <property type="evidence" value="ECO:0007669"/>
    <property type="project" value="UniProtKB-KW"/>
</dbReference>
<reference evidence="15 16" key="1">
    <citation type="journal article" date="2014" name="Nat. Genet.">
        <title>Genome and transcriptome of the porcine whipworm Trichuris suis.</title>
        <authorList>
            <person name="Jex A.R."/>
            <person name="Nejsum P."/>
            <person name="Schwarz E.M."/>
            <person name="Hu L."/>
            <person name="Young N.D."/>
            <person name="Hall R.S."/>
            <person name="Korhonen P.K."/>
            <person name="Liao S."/>
            <person name="Thamsborg S."/>
            <person name="Xia J."/>
            <person name="Xu P."/>
            <person name="Wang S."/>
            <person name="Scheerlinck J.P."/>
            <person name="Hofmann A."/>
            <person name="Sternberg P.W."/>
            <person name="Wang J."/>
            <person name="Gasser R.B."/>
        </authorList>
    </citation>
    <scope>NUCLEOTIDE SEQUENCE [LARGE SCALE GENOMIC DNA]</scope>
    <source>
        <strain evidence="15">DCEP-RM93M</strain>
    </source>
</reference>
<accession>A0A085M046</accession>
<dbReference type="PROSITE" id="PS50082">
    <property type="entry name" value="WD_REPEATS_2"/>
    <property type="match status" value="2"/>
</dbReference>
<evidence type="ECO:0000256" key="5">
    <source>
        <dbReference type="ARBA" id="ARBA00022448"/>
    </source>
</evidence>
<evidence type="ECO:0000256" key="10">
    <source>
        <dbReference type="ARBA" id="ARBA00023010"/>
    </source>
</evidence>
<dbReference type="GO" id="GO:0005764">
    <property type="term" value="C:lysosome"/>
    <property type="evidence" value="ECO:0007669"/>
    <property type="project" value="UniProtKB-SubCell"/>
</dbReference>